<keyword evidence="2" id="KW-1185">Reference proteome</keyword>
<dbReference type="EMBL" id="ML975153">
    <property type="protein sequence ID" value="KAF1814185.1"/>
    <property type="molecule type" value="Genomic_DNA"/>
</dbReference>
<reference evidence="1 3" key="1">
    <citation type="submission" date="2020-01" db="EMBL/GenBank/DDBJ databases">
        <authorList>
            <consortium name="DOE Joint Genome Institute"/>
            <person name="Haridas S."/>
            <person name="Albert R."/>
            <person name="Binder M."/>
            <person name="Bloem J."/>
            <person name="Labutti K."/>
            <person name="Salamov A."/>
            <person name="Andreopoulos B."/>
            <person name="Baker S.E."/>
            <person name="Barry K."/>
            <person name="Bills G."/>
            <person name="Bluhm B.H."/>
            <person name="Cannon C."/>
            <person name="Castanera R."/>
            <person name="Culley D.E."/>
            <person name="Daum C."/>
            <person name="Ezra D."/>
            <person name="Gonzalez J.B."/>
            <person name="Henrissat B."/>
            <person name="Kuo A."/>
            <person name="Liang C."/>
            <person name="Lipzen A."/>
            <person name="Lutzoni F."/>
            <person name="Magnuson J."/>
            <person name="Mondo S."/>
            <person name="Nolan M."/>
            <person name="Ohm R."/>
            <person name="Pangilinan J."/>
            <person name="Park H.-J."/>
            <person name="Ramirez L."/>
            <person name="Alfaro M."/>
            <person name="Sun H."/>
            <person name="Tritt A."/>
            <person name="Yoshinaga Y."/>
            <person name="Zwiers L.-H."/>
            <person name="Turgeon B.G."/>
            <person name="Goodwin S.B."/>
            <person name="Spatafora J.W."/>
            <person name="Crous P.W."/>
            <person name="Grigoriev I.V."/>
        </authorList>
    </citation>
    <scope>NUCLEOTIDE SEQUENCE</scope>
    <source>
        <strain evidence="1 3">CBS 781.70</strain>
    </source>
</reference>
<gene>
    <name evidence="1 3" type="ORF">P152DRAFT_456416</name>
</gene>
<dbReference type="RefSeq" id="XP_033535816.1">
    <property type="nucleotide sequence ID" value="XM_033679004.1"/>
</dbReference>
<reference evidence="3" key="2">
    <citation type="submission" date="2020-04" db="EMBL/GenBank/DDBJ databases">
        <authorList>
            <consortium name="NCBI Genome Project"/>
        </authorList>
    </citation>
    <scope>NUCLEOTIDE SEQUENCE</scope>
    <source>
        <strain evidence="3">CBS 781.70</strain>
    </source>
</reference>
<name>A0A6G1G7V8_9PEZI</name>
<reference evidence="3" key="3">
    <citation type="submission" date="2025-04" db="UniProtKB">
        <authorList>
            <consortium name="RefSeq"/>
        </authorList>
    </citation>
    <scope>IDENTIFICATION</scope>
    <source>
        <strain evidence="3">CBS 781.70</strain>
    </source>
</reference>
<protein>
    <submittedName>
        <fullName evidence="1 3">DUF1763-domain-containing protein</fullName>
    </submittedName>
</protein>
<evidence type="ECO:0000313" key="3">
    <source>
        <dbReference type="RefSeq" id="XP_033535816.1"/>
    </source>
</evidence>
<proteinExistence type="predicted"/>
<evidence type="ECO:0000313" key="1">
    <source>
        <dbReference type="EMBL" id="KAF1814185.1"/>
    </source>
</evidence>
<sequence length="131" mass="15209">MPSPPQIIHAYRTLYRTGLRALKYHLHHRRALLTHLRHAFRTNPPSAFSPQKIANTVTFLRVAARRQPASVEYRVLVNLLNAGYHRERRLAKGKAMPVVGTVERGVRMHRVYEGLDWEVRMLNESMGMCLQ</sequence>
<dbReference type="Proteomes" id="UP000504638">
    <property type="component" value="Unplaced"/>
</dbReference>
<organism evidence="1">
    <name type="scientific">Eremomyces bilateralis CBS 781.70</name>
    <dbReference type="NCBI Taxonomy" id="1392243"/>
    <lineage>
        <taxon>Eukaryota</taxon>
        <taxon>Fungi</taxon>
        <taxon>Dikarya</taxon>
        <taxon>Ascomycota</taxon>
        <taxon>Pezizomycotina</taxon>
        <taxon>Dothideomycetes</taxon>
        <taxon>Dothideomycetes incertae sedis</taxon>
        <taxon>Eremomycetales</taxon>
        <taxon>Eremomycetaceae</taxon>
        <taxon>Eremomyces</taxon>
    </lineage>
</organism>
<evidence type="ECO:0000313" key="2">
    <source>
        <dbReference type="Proteomes" id="UP000504638"/>
    </source>
</evidence>
<accession>A0A6G1G7V8</accession>
<dbReference type="OrthoDB" id="4392610at2759"/>
<dbReference type="AlphaFoldDB" id="A0A6G1G7V8"/>
<dbReference type="GeneID" id="54419574"/>